<dbReference type="AlphaFoldDB" id="A0A9D4A6X1"/>
<evidence type="ECO:0000313" key="1">
    <source>
        <dbReference type="EMBL" id="KAH1091418.1"/>
    </source>
</evidence>
<comment type="caution">
    <text evidence="1">The sequence shown here is derived from an EMBL/GenBank/DDBJ whole genome shotgun (WGS) entry which is preliminary data.</text>
</comment>
<accession>A0A9D4A6X1</accession>
<protein>
    <submittedName>
        <fullName evidence="1">Uncharacterized protein</fullName>
    </submittedName>
</protein>
<evidence type="ECO:0000313" key="2">
    <source>
        <dbReference type="Proteomes" id="UP000828251"/>
    </source>
</evidence>
<dbReference type="Proteomes" id="UP000828251">
    <property type="component" value="Unassembled WGS sequence"/>
</dbReference>
<organism evidence="1 2">
    <name type="scientific">Gossypium stocksii</name>
    <dbReference type="NCBI Taxonomy" id="47602"/>
    <lineage>
        <taxon>Eukaryota</taxon>
        <taxon>Viridiplantae</taxon>
        <taxon>Streptophyta</taxon>
        <taxon>Embryophyta</taxon>
        <taxon>Tracheophyta</taxon>
        <taxon>Spermatophyta</taxon>
        <taxon>Magnoliopsida</taxon>
        <taxon>eudicotyledons</taxon>
        <taxon>Gunneridae</taxon>
        <taxon>Pentapetalae</taxon>
        <taxon>rosids</taxon>
        <taxon>malvids</taxon>
        <taxon>Malvales</taxon>
        <taxon>Malvaceae</taxon>
        <taxon>Malvoideae</taxon>
        <taxon>Gossypium</taxon>
    </lineage>
</organism>
<gene>
    <name evidence="1" type="ORF">J1N35_018675</name>
</gene>
<proteinExistence type="predicted"/>
<sequence>DKIDMDSEGKQDRDELSIFSRCVFEQVENASIISPTLGSDNLEFGTKTLTRVVREVLEKVFEASLERNKKLVQGRYTDCRKKSDCSSLRLGHCSMKRVRMHLSGNSGFVEGACSGAIYKLLYI</sequence>
<reference evidence="1 2" key="1">
    <citation type="journal article" date="2021" name="Plant Biotechnol. J.">
        <title>Multi-omics assisted identification of the key and species-specific regulatory components of drought-tolerant mechanisms in Gossypium stocksii.</title>
        <authorList>
            <person name="Yu D."/>
            <person name="Ke L."/>
            <person name="Zhang D."/>
            <person name="Wu Y."/>
            <person name="Sun Y."/>
            <person name="Mei J."/>
            <person name="Sun J."/>
            <person name="Sun Y."/>
        </authorList>
    </citation>
    <scope>NUCLEOTIDE SEQUENCE [LARGE SCALE GENOMIC DNA]</scope>
    <source>
        <strain evidence="2">cv. E1</strain>
        <tissue evidence="1">Leaf</tissue>
    </source>
</reference>
<feature type="non-terminal residue" evidence="1">
    <location>
        <position position="1"/>
    </location>
</feature>
<keyword evidence="2" id="KW-1185">Reference proteome</keyword>
<name>A0A9D4A6X1_9ROSI</name>
<dbReference type="EMBL" id="JAIQCV010000006">
    <property type="protein sequence ID" value="KAH1091418.1"/>
    <property type="molecule type" value="Genomic_DNA"/>
</dbReference>